<dbReference type="RefSeq" id="WP_176294974.1">
    <property type="nucleotide sequence ID" value="NZ_CP051177.1"/>
</dbReference>
<dbReference type="Proteomes" id="UP000509222">
    <property type="component" value="Chromosome"/>
</dbReference>
<accession>A0A7H8QDZ2</accession>
<proteinExistence type="predicted"/>
<organism evidence="1 2">
    <name type="scientific">Planococcus glaciei</name>
    <dbReference type="NCBI Taxonomy" id="459472"/>
    <lineage>
        <taxon>Bacteria</taxon>
        <taxon>Bacillati</taxon>
        <taxon>Bacillota</taxon>
        <taxon>Bacilli</taxon>
        <taxon>Bacillales</taxon>
        <taxon>Caryophanaceae</taxon>
        <taxon>Planococcus</taxon>
    </lineage>
</organism>
<gene>
    <name evidence="1" type="ORF">HF394_17520</name>
</gene>
<dbReference type="EMBL" id="CP051177">
    <property type="protein sequence ID" value="QKX52228.1"/>
    <property type="molecule type" value="Genomic_DNA"/>
</dbReference>
<reference evidence="2" key="2">
    <citation type="submission" date="2020-06" db="EMBL/GenBank/DDBJ databases">
        <title>Isolation of Planomicrobium glaciei.</title>
        <authorList>
            <person name="Malisova L."/>
            <person name="Safrankova R."/>
            <person name="Jakubu V."/>
            <person name="Spanelova P."/>
        </authorList>
    </citation>
    <scope>NUCLEOTIDE SEQUENCE [LARGE SCALE GENOMIC DNA]</scope>
    <source>
        <strain evidence="2">NRL-ATB46093</strain>
    </source>
</reference>
<name>A0A7H8QDZ2_9BACL</name>
<protein>
    <submittedName>
        <fullName evidence="1">Uncharacterized protein</fullName>
    </submittedName>
</protein>
<evidence type="ECO:0000313" key="2">
    <source>
        <dbReference type="Proteomes" id="UP000509222"/>
    </source>
</evidence>
<keyword evidence="2" id="KW-1185">Reference proteome</keyword>
<reference evidence="1 2" key="1">
    <citation type="submission" date="2020-04" db="EMBL/GenBank/DDBJ databases">
        <authorList>
            <person name="Pajer P."/>
            <person name="Broz P."/>
        </authorList>
    </citation>
    <scope>NUCLEOTIDE SEQUENCE [LARGE SCALE GENOMIC DNA]</scope>
    <source>
        <strain evidence="2">NRL-ATB46093</strain>
    </source>
</reference>
<dbReference type="AlphaFoldDB" id="A0A7H8QDZ2"/>
<evidence type="ECO:0000313" key="1">
    <source>
        <dbReference type="EMBL" id="QKX52228.1"/>
    </source>
</evidence>
<sequence length="116" mass="13223">MFKTISWHIIIDAKTKEKANKLINKLMLHIGEMNIQSLDSYWKDNTQYELFGSTPLVLERPEEAVFEVLQLAARLGNENHVIGPVMNECQVAFEVVCSASTVSGISWLHMEINNFN</sequence>